<evidence type="ECO:0000313" key="4">
    <source>
        <dbReference type="Proteomes" id="UP001595075"/>
    </source>
</evidence>
<keyword evidence="4" id="KW-1185">Reference proteome</keyword>
<protein>
    <recommendedName>
        <fullName evidence="2">Ubiquitin-like domain-containing protein</fullName>
    </recommendedName>
</protein>
<dbReference type="InterPro" id="IPR050158">
    <property type="entry name" value="Ubiquitin_ubiquitin-like"/>
</dbReference>
<name>A0ABR4CJV9_9HELO</name>
<dbReference type="PANTHER" id="PTHR10666">
    <property type="entry name" value="UBIQUITIN"/>
    <property type="match status" value="1"/>
</dbReference>
<dbReference type="Proteomes" id="UP001595075">
    <property type="component" value="Unassembled WGS sequence"/>
</dbReference>
<proteinExistence type="predicted"/>
<dbReference type="Gene3D" id="3.10.20.90">
    <property type="entry name" value="Phosphatidylinositol 3-kinase Catalytic Subunit, Chain A, domain 1"/>
    <property type="match status" value="1"/>
</dbReference>
<dbReference type="SUPFAM" id="SSF54236">
    <property type="entry name" value="Ubiquitin-like"/>
    <property type="match status" value="1"/>
</dbReference>
<evidence type="ECO:0000259" key="2">
    <source>
        <dbReference type="PROSITE" id="PS50053"/>
    </source>
</evidence>
<feature type="compositionally biased region" description="Basic and acidic residues" evidence="1">
    <location>
        <begin position="15"/>
        <end position="24"/>
    </location>
</feature>
<dbReference type="InterPro" id="IPR019956">
    <property type="entry name" value="Ubiquitin_dom"/>
</dbReference>
<dbReference type="SMART" id="SM00213">
    <property type="entry name" value="UBQ"/>
    <property type="match status" value="1"/>
</dbReference>
<dbReference type="InterPro" id="IPR000626">
    <property type="entry name" value="Ubiquitin-like_dom"/>
</dbReference>
<dbReference type="PROSITE" id="PS50053">
    <property type="entry name" value="UBIQUITIN_2"/>
    <property type="match status" value="1"/>
</dbReference>
<feature type="domain" description="Ubiquitin-like" evidence="2">
    <location>
        <begin position="217"/>
        <end position="292"/>
    </location>
</feature>
<gene>
    <name evidence="3" type="ORF">VTL71DRAFT_14103</name>
</gene>
<dbReference type="PRINTS" id="PR00348">
    <property type="entry name" value="UBIQUITIN"/>
</dbReference>
<comment type="caution">
    <text evidence="3">The sequence shown here is derived from an EMBL/GenBank/DDBJ whole genome shotgun (WGS) entry which is preliminary data.</text>
</comment>
<evidence type="ECO:0000256" key="1">
    <source>
        <dbReference type="SAM" id="MobiDB-lite"/>
    </source>
</evidence>
<sequence length="292" mass="32264">MSRNKRNFESLCSNRDSKSKRIRNEMSSPSSDSDSELESDSGLSLSSIDSEDSPQIYNSMLSNNPAAVKFLFSASFTAPLGSVLESADLSRKYDLQVSKLVQEFRRLLAIKLFTVDEDATKISPTPLMDEIWHAAILDTRFYADLQAGLGATLHHRPSGASDEETVSRERRLAVMKGIYRANFSADPLTPGYMIGRHESPPSSLINTSIRLARSSGVQIFVKTLTGKKIELTVRGTSLVQDLKATIKEIEGISEDWQRLIFAGQLLQEGRSLSSYAVQEESVIHLVTGLRGC</sequence>
<organism evidence="3 4">
    <name type="scientific">Oculimacula yallundae</name>
    <dbReference type="NCBI Taxonomy" id="86028"/>
    <lineage>
        <taxon>Eukaryota</taxon>
        <taxon>Fungi</taxon>
        <taxon>Dikarya</taxon>
        <taxon>Ascomycota</taxon>
        <taxon>Pezizomycotina</taxon>
        <taxon>Leotiomycetes</taxon>
        <taxon>Helotiales</taxon>
        <taxon>Ploettnerulaceae</taxon>
        <taxon>Oculimacula</taxon>
    </lineage>
</organism>
<evidence type="ECO:0000313" key="3">
    <source>
        <dbReference type="EMBL" id="KAL2069424.1"/>
    </source>
</evidence>
<dbReference type="Pfam" id="PF00240">
    <property type="entry name" value="ubiquitin"/>
    <property type="match status" value="1"/>
</dbReference>
<dbReference type="EMBL" id="JAZHXI010000007">
    <property type="protein sequence ID" value="KAL2069424.1"/>
    <property type="molecule type" value="Genomic_DNA"/>
</dbReference>
<accession>A0ABR4CJV9</accession>
<feature type="region of interest" description="Disordered" evidence="1">
    <location>
        <begin position="1"/>
        <end position="50"/>
    </location>
</feature>
<reference evidence="3 4" key="1">
    <citation type="journal article" date="2024" name="Commun. Biol.">
        <title>Comparative genomic analysis of thermophilic fungi reveals convergent evolutionary adaptations and gene losses.</title>
        <authorList>
            <person name="Steindorff A.S."/>
            <person name="Aguilar-Pontes M.V."/>
            <person name="Robinson A.J."/>
            <person name="Andreopoulos B."/>
            <person name="LaButti K."/>
            <person name="Kuo A."/>
            <person name="Mondo S."/>
            <person name="Riley R."/>
            <person name="Otillar R."/>
            <person name="Haridas S."/>
            <person name="Lipzen A."/>
            <person name="Grimwood J."/>
            <person name="Schmutz J."/>
            <person name="Clum A."/>
            <person name="Reid I.D."/>
            <person name="Moisan M.C."/>
            <person name="Butler G."/>
            <person name="Nguyen T.T.M."/>
            <person name="Dewar K."/>
            <person name="Conant G."/>
            <person name="Drula E."/>
            <person name="Henrissat B."/>
            <person name="Hansel C."/>
            <person name="Singer S."/>
            <person name="Hutchinson M.I."/>
            <person name="de Vries R.P."/>
            <person name="Natvig D.O."/>
            <person name="Powell A.J."/>
            <person name="Tsang A."/>
            <person name="Grigoriev I.V."/>
        </authorList>
    </citation>
    <scope>NUCLEOTIDE SEQUENCE [LARGE SCALE GENOMIC DNA]</scope>
    <source>
        <strain evidence="3 4">CBS 494.80</strain>
    </source>
</reference>
<dbReference type="InterPro" id="IPR029071">
    <property type="entry name" value="Ubiquitin-like_domsf"/>
</dbReference>